<evidence type="ECO:0000313" key="2">
    <source>
        <dbReference type="Proteomes" id="UP000623678"/>
    </source>
</evidence>
<dbReference type="Proteomes" id="UP000623678">
    <property type="component" value="Unassembled WGS sequence"/>
</dbReference>
<sequence>MDEKLACALFAKALENRHAQLTFSLDFDLSQAMEQESVRVLEEIKNILENFSYDDFMCVEEITQLFAAKLGCLLERHKEEDLC</sequence>
<accession>A0A926EN76</accession>
<dbReference type="RefSeq" id="WP_262395219.1">
    <property type="nucleotide sequence ID" value="NZ_JACRTD010000004.1"/>
</dbReference>
<comment type="caution">
    <text evidence="1">The sequence shown here is derived from an EMBL/GenBank/DDBJ whole genome shotgun (WGS) entry which is preliminary data.</text>
</comment>
<dbReference type="AlphaFoldDB" id="A0A926EN76"/>
<keyword evidence="2" id="KW-1185">Reference proteome</keyword>
<name>A0A926EN76_9FIRM</name>
<dbReference type="EMBL" id="JACRTD010000004">
    <property type="protein sequence ID" value="MBC8585440.1"/>
    <property type="molecule type" value="Genomic_DNA"/>
</dbReference>
<gene>
    <name evidence="1" type="ORF">H8705_07575</name>
</gene>
<organism evidence="1 2">
    <name type="scientific">Youxingia wuxianensis</name>
    <dbReference type="NCBI Taxonomy" id="2763678"/>
    <lineage>
        <taxon>Bacteria</taxon>
        <taxon>Bacillati</taxon>
        <taxon>Bacillota</taxon>
        <taxon>Clostridia</taxon>
        <taxon>Eubacteriales</taxon>
        <taxon>Oscillospiraceae</taxon>
        <taxon>Youxingia</taxon>
    </lineage>
</organism>
<proteinExistence type="predicted"/>
<protein>
    <submittedName>
        <fullName evidence="1">Uncharacterized protein</fullName>
    </submittedName>
</protein>
<reference evidence="1" key="1">
    <citation type="submission" date="2020-08" db="EMBL/GenBank/DDBJ databases">
        <title>Genome public.</title>
        <authorList>
            <person name="Liu C."/>
            <person name="Sun Q."/>
        </authorList>
    </citation>
    <scope>NUCLEOTIDE SEQUENCE</scope>
    <source>
        <strain evidence="1">NSJ-64</strain>
    </source>
</reference>
<evidence type="ECO:0000313" key="1">
    <source>
        <dbReference type="EMBL" id="MBC8585440.1"/>
    </source>
</evidence>